<gene>
    <name evidence="3" type="ORF">ACFFIT_10660</name>
</gene>
<keyword evidence="2" id="KW-0732">Signal</keyword>
<keyword evidence="4" id="KW-1185">Reference proteome</keyword>
<feature type="chain" id="PRO_5046909198" evidence="2">
    <location>
        <begin position="21"/>
        <end position="187"/>
    </location>
</feature>
<evidence type="ECO:0000256" key="2">
    <source>
        <dbReference type="SAM" id="SignalP"/>
    </source>
</evidence>
<reference evidence="3 4" key="1">
    <citation type="submission" date="2024-09" db="EMBL/GenBank/DDBJ databases">
        <authorList>
            <person name="Sun Q."/>
            <person name="Mori K."/>
        </authorList>
    </citation>
    <scope>NUCLEOTIDE SEQUENCE [LARGE SCALE GENOMIC DNA]</scope>
    <source>
        <strain evidence="3 4">CCM 8545</strain>
    </source>
</reference>
<name>A0ABV6CEK8_9GAMM</name>
<dbReference type="Proteomes" id="UP001589758">
    <property type="component" value="Unassembled WGS sequence"/>
</dbReference>
<sequence>MNKKYIVLMSSILLSTSALGTSILYPEQPKDAHLSPKEIEQQQDLTGGKNKDAELIHELSKETALVEGPSPHLTFHMGLSAEGQNFVGGSIENKGKVSVHGGYIVILPLDEKCNPLNPILHEFGKIGSGEILPFRAPVEQPLSAYRVIGFNAFDDMGFPIDSVDDTVQIITKRMPEERKACEAKRIQ</sequence>
<comment type="caution">
    <text evidence="3">The sequence shown here is derived from an EMBL/GenBank/DDBJ whole genome shotgun (WGS) entry which is preliminary data.</text>
</comment>
<dbReference type="EMBL" id="JBHLXE010000104">
    <property type="protein sequence ID" value="MFC0180535.1"/>
    <property type="molecule type" value="Genomic_DNA"/>
</dbReference>
<accession>A0ABV6CEK8</accession>
<evidence type="ECO:0000256" key="1">
    <source>
        <dbReference type="SAM" id="MobiDB-lite"/>
    </source>
</evidence>
<proteinExistence type="predicted"/>
<evidence type="ECO:0000313" key="4">
    <source>
        <dbReference type="Proteomes" id="UP001589758"/>
    </source>
</evidence>
<organism evidence="3 4">
    <name type="scientific">Thorsellia kenyensis</name>
    <dbReference type="NCBI Taxonomy" id="1549888"/>
    <lineage>
        <taxon>Bacteria</taxon>
        <taxon>Pseudomonadati</taxon>
        <taxon>Pseudomonadota</taxon>
        <taxon>Gammaproteobacteria</taxon>
        <taxon>Enterobacterales</taxon>
        <taxon>Thorselliaceae</taxon>
        <taxon>Thorsellia</taxon>
    </lineage>
</organism>
<feature type="signal peptide" evidence="2">
    <location>
        <begin position="1"/>
        <end position="20"/>
    </location>
</feature>
<dbReference type="RefSeq" id="WP_385877655.1">
    <property type="nucleotide sequence ID" value="NZ_JBHLXE010000104.1"/>
</dbReference>
<evidence type="ECO:0000313" key="3">
    <source>
        <dbReference type="EMBL" id="MFC0180535.1"/>
    </source>
</evidence>
<feature type="region of interest" description="Disordered" evidence="1">
    <location>
        <begin position="30"/>
        <end position="50"/>
    </location>
</feature>
<protein>
    <submittedName>
        <fullName evidence="3">Uncharacterized protein</fullName>
    </submittedName>
</protein>
<feature type="compositionally biased region" description="Basic and acidic residues" evidence="1">
    <location>
        <begin position="30"/>
        <end position="40"/>
    </location>
</feature>